<keyword evidence="9 11" id="KW-0472">Membrane</keyword>
<dbReference type="RefSeq" id="WP_254292683.1">
    <property type="nucleotide sequence ID" value="NZ_JAMLDX010000005.1"/>
</dbReference>
<dbReference type="InterPro" id="IPR039426">
    <property type="entry name" value="TonB-dep_rcpt-like"/>
</dbReference>
<keyword evidence="8 12" id="KW-0798">TonB box</keyword>
<dbReference type="Gene3D" id="2.40.170.20">
    <property type="entry name" value="TonB-dependent receptor, beta-barrel domain"/>
    <property type="match status" value="1"/>
</dbReference>
<evidence type="ECO:0000256" key="13">
    <source>
        <dbReference type="SAM" id="SignalP"/>
    </source>
</evidence>
<evidence type="ECO:0000256" key="6">
    <source>
        <dbReference type="ARBA" id="ARBA00023004"/>
    </source>
</evidence>
<accession>A0A9X2KLM5</accession>
<comment type="similarity">
    <text evidence="11 12">Belongs to the TonB-dependent receptor family.</text>
</comment>
<keyword evidence="16" id="KW-0675">Receptor</keyword>
<dbReference type="InterPro" id="IPR012910">
    <property type="entry name" value="Plug_dom"/>
</dbReference>
<evidence type="ECO:0000256" key="4">
    <source>
        <dbReference type="ARBA" id="ARBA00022496"/>
    </source>
</evidence>
<evidence type="ECO:0000256" key="10">
    <source>
        <dbReference type="ARBA" id="ARBA00023237"/>
    </source>
</evidence>
<keyword evidence="2 11" id="KW-0813">Transport</keyword>
<keyword evidence="10 11" id="KW-0998">Cell outer membrane</keyword>
<feature type="signal peptide" evidence="13">
    <location>
        <begin position="1"/>
        <end position="27"/>
    </location>
</feature>
<feature type="chain" id="PRO_5040939220" evidence="13">
    <location>
        <begin position="28"/>
        <end position="767"/>
    </location>
</feature>
<dbReference type="InterPro" id="IPR036942">
    <property type="entry name" value="Beta-barrel_TonB_sf"/>
</dbReference>
<evidence type="ECO:0000256" key="3">
    <source>
        <dbReference type="ARBA" id="ARBA00022452"/>
    </source>
</evidence>
<gene>
    <name evidence="16" type="ORF">M9978_08965</name>
</gene>
<dbReference type="Pfam" id="PF00593">
    <property type="entry name" value="TonB_dep_Rec_b-barrel"/>
    <property type="match status" value="1"/>
</dbReference>
<evidence type="ECO:0000256" key="11">
    <source>
        <dbReference type="PROSITE-ProRule" id="PRU01360"/>
    </source>
</evidence>
<name>A0A9X2KLM5_9SPHN</name>
<keyword evidence="17" id="KW-1185">Reference proteome</keyword>
<proteinExistence type="inferred from homology"/>
<keyword evidence="5 11" id="KW-0812">Transmembrane</keyword>
<dbReference type="InterPro" id="IPR000531">
    <property type="entry name" value="Beta-barrel_TonB"/>
</dbReference>
<dbReference type="GO" id="GO:0009279">
    <property type="term" value="C:cell outer membrane"/>
    <property type="evidence" value="ECO:0007669"/>
    <property type="project" value="UniProtKB-SubCell"/>
</dbReference>
<evidence type="ECO:0000259" key="14">
    <source>
        <dbReference type="Pfam" id="PF00593"/>
    </source>
</evidence>
<evidence type="ECO:0000256" key="7">
    <source>
        <dbReference type="ARBA" id="ARBA00023065"/>
    </source>
</evidence>
<evidence type="ECO:0000256" key="8">
    <source>
        <dbReference type="ARBA" id="ARBA00023077"/>
    </source>
</evidence>
<organism evidence="16 17">
    <name type="scientific">Sphingomonas tagetis</name>
    <dbReference type="NCBI Taxonomy" id="2949092"/>
    <lineage>
        <taxon>Bacteria</taxon>
        <taxon>Pseudomonadati</taxon>
        <taxon>Pseudomonadota</taxon>
        <taxon>Alphaproteobacteria</taxon>
        <taxon>Sphingomonadales</taxon>
        <taxon>Sphingomonadaceae</taxon>
        <taxon>Sphingomonas</taxon>
    </lineage>
</organism>
<dbReference type="Pfam" id="PF07715">
    <property type="entry name" value="Plug"/>
    <property type="match status" value="1"/>
</dbReference>
<keyword evidence="6" id="KW-0408">Iron</keyword>
<evidence type="ECO:0000259" key="15">
    <source>
        <dbReference type="Pfam" id="PF07715"/>
    </source>
</evidence>
<comment type="subcellular location">
    <subcellularLocation>
        <location evidence="1 11">Cell outer membrane</location>
        <topology evidence="1 11">Multi-pass membrane protein</topology>
    </subcellularLocation>
</comment>
<keyword evidence="7" id="KW-0406">Ion transport</keyword>
<dbReference type="PANTHER" id="PTHR32552:SF81">
    <property type="entry name" value="TONB-DEPENDENT OUTER MEMBRANE RECEPTOR"/>
    <property type="match status" value="1"/>
</dbReference>
<evidence type="ECO:0000256" key="2">
    <source>
        <dbReference type="ARBA" id="ARBA00022448"/>
    </source>
</evidence>
<evidence type="ECO:0000313" key="16">
    <source>
        <dbReference type="EMBL" id="MCP3730556.1"/>
    </source>
</evidence>
<evidence type="ECO:0000256" key="12">
    <source>
        <dbReference type="RuleBase" id="RU003357"/>
    </source>
</evidence>
<sequence length="767" mass="82642">MMRTRATRFSLAALAGTALATSLPALAQTAAETRGDGEIVVTARKSDERIQDVPVSITAVSGETLRDRGANELQDVLRSVPGLSNQNAERGLSRYTIRGLSTYASSPTTGLYLDDVSLVTISTTFSGGFDPVFFDMQRIEVLKGPQGTLYGGSAMGGAIKYVSNRPDVNRFGVEAAIGVAAVEHGSPSYNGEVVVNAPIVEGSLAFRGGFFYRHDGGYIDAVPGLIQTSSKSSAPFPTYVPLQRDALSTRSAKDINYGDTYALRASLEWQPDESWSIRPQIFFQDSKFADNGHFFINRPDFQAAHRFAQPNKDRAAIYSLNIDKDFGGVRLTSLTARFDRQFDYVRDYSFFIGGLVAPLYALTSYNLSDSTVSTFSQEVRLASNTPDSRLRWVIGGYYSNQDDNLYQAVDTPGAAALLGANRLYFGDTTTKTKQYAAFGEASFELIDGLEVTAGVRLFKVEQRVDALISGPLAGVGGGVINGRISKEDGVNPKVGLSYKVTSDNLIFASAAKGFRPGGANRYAISTSVCGAALAALGRTSAPDAFESDNLWTYEVGTKNLFGNGKVMLNAAGYLTKWKKIQQSIGLACGFGFTDNVGSAEIKGFEVEGRVEPVAGFEIGGTAAYTTAKVTEAAPGTGVVVGQGLPNVPEWTATAYAGYSMAISNGWRVDLRGEYQYQSRALWAINPTRTITYSNGVTATGPNPSQYRAPYDVVNAFVTIGNDDTSVRLYARNLFDVRPYLDLDLTTGVDRALTIRPRTIGVELRQSF</sequence>
<comment type="caution">
    <text evidence="16">The sequence shown here is derived from an EMBL/GenBank/DDBJ whole genome shotgun (WGS) entry which is preliminary data.</text>
</comment>
<dbReference type="PANTHER" id="PTHR32552">
    <property type="entry name" value="FERRICHROME IRON RECEPTOR-RELATED"/>
    <property type="match status" value="1"/>
</dbReference>
<protein>
    <submittedName>
        <fullName evidence="16">TonB-dependent receptor</fullName>
    </submittedName>
</protein>
<feature type="domain" description="TonB-dependent receptor-like beta-barrel" evidence="14">
    <location>
        <begin position="283"/>
        <end position="733"/>
    </location>
</feature>
<dbReference type="CDD" id="cd01347">
    <property type="entry name" value="ligand_gated_channel"/>
    <property type="match status" value="1"/>
</dbReference>
<dbReference type="PROSITE" id="PS52016">
    <property type="entry name" value="TONB_DEPENDENT_REC_3"/>
    <property type="match status" value="1"/>
</dbReference>
<dbReference type="AlphaFoldDB" id="A0A9X2KLM5"/>
<evidence type="ECO:0000256" key="1">
    <source>
        <dbReference type="ARBA" id="ARBA00004571"/>
    </source>
</evidence>
<dbReference type="GO" id="GO:0006826">
    <property type="term" value="P:iron ion transport"/>
    <property type="evidence" value="ECO:0007669"/>
    <property type="project" value="UniProtKB-KW"/>
</dbReference>
<evidence type="ECO:0000256" key="5">
    <source>
        <dbReference type="ARBA" id="ARBA00022692"/>
    </source>
</evidence>
<keyword evidence="3 11" id="KW-1134">Transmembrane beta strand</keyword>
<feature type="domain" description="TonB-dependent receptor plug" evidence="15">
    <location>
        <begin position="50"/>
        <end position="158"/>
    </location>
</feature>
<keyword evidence="4" id="KW-0410">Iron transport</keyword>
<keyword evidence="13" id="KW-0732">Signal</keyword>
<evidence type="ECO:0000313" key="17">
    <source>
        <dbReference type="Proteomes" id="UP001139451"/>
    </source>
</evidence>
<dbReference type="Proteomes" id="UP001139451">
    <property type="component" value="Unassembled WGS sequence"/>
</dbReference>
<evidence type="ECO:0000256" key="9">
    <source>
        <dbReference type="ARBA" id="ARBA00023136"/>
    </source>
</evidence>
<dbReference type="SUPFAM" id="SSF56935">
    <property type="entry name" value="Porins"/>
    <property type="match status" value="1"/>
</dbReference>
<reference evidence="16" key="1">
    <citation type="submission" date="2022-05" db="EMBL/GenBank/DDBJ databases">
        <title>Sphingomonas sp. strain MG17 Genome sequencing and assembly.</title>
        <authorList>
            <person name="Kim I."/>
        </authorList>
    </citation>
    <scope>NUCLEOTIDE SEQUENCE</scope>
    <source>
        <strain evidence="16">MG17</strain>
    </source>
</reference>
<dbReference type="EMBL" id="JAMLDX010000005">
    <property type="protein sequence ID" value="MCP3730556.1"/>
    <property type="molecule type" value="Genomic_DNA"/>
</dbReference>